<dbReference type="EMBL" id="CM056743">
    <property type="protein sequence ID" value="KAJ8670424.1"/>
    <property type="molecule type" value="Genomic_DNA"/>
</dbReference>
<dbReference type="Proteomes" id="UP001239111">
    <property type="component" value="Chromosome 3"/>
</dbReference>
<comment type="caution">
    <text evidence="1">The sequence shown here is derived from an EMBL/GenBank/DDBJ whole genome shotgun (WGS) entry which is preliminary data.</text>
</comment>
<evidence type="ECO:0000313" key="1">
    <source>
        <dbReference type="EMBL" id="KAJ8670424.1"/>
    </source>
</evidence>
<sequence length="112" mass="12464">MVIRFPSKIRCHSSLYLKAHFKWPLASQMLFFPSEQFLVENFRYASEFFSNSENANVHCGAMEGGDEKLIGVSKAPENGVHAECAELAVTGLDKKAALKQEVQDIIAATRES</sequence>
<reference evidence="1" key="1">
    <citation type="submission" date="2023-04" db="EMBL/GenBank/DDBJ databases">
        <title>A chromosome-level genome assembly of the parasitoid wasp Eretmocerus hayati.</title>
        <authorList>
            <person name="Zhong Y."/>
            <person name="Liu S."/>
            <person name="Liu Y."/>
        </authorList>
    </citation>
    <scope>NUCLEOTIDE SEQUENCE</scope>
    <source>
        <strain evidence="1">ZJU_SS_LIU_2023</strain>
    </source>
</reference>
<protein>
    <submittedName>
        <fullName evidence="1">Uncharacterized protein</fullName>
    </submittedName>
</protein>
<gene>
    <name evidence="1" type="ORF">QAD02_001683</name>
</gene>
<evidence type="ECO:0000313" key="2">
    <source>
        <dbReference type="Proteomes" id="UP001239111"/>
    </source>
</evidence>
<accession>A0ACC2NH33</accession>
<proteinExistence type="predicted"/>
<organism evidence="1 2">
    <name type="scientific">Eretmocerus hayati</name>
    <dbReference type="NCBI Taxonomy" id="131215"/>
    <lineage>
        <taxon>Eukaryota</taxon>
        <taxon>Metazoa</taxon>
        <taxon>Ecdysozoa</taxon>
        <taxon>Arthropoda</taxon>
        <taxon>Hexapoda</taxon>
        <taxon>Insecta</taxon>
        <taxon>Pterygota</taxon>
        <taxon>Neoptera</taxon>
        <taxon>Endopterygota</taxon>
        <taxon>Hymenoptera</taxon>
        <taxon>Apocrita</taxon>
        <taxon>Proctotrupomorpha</taxon>
        <taxon>Chalcidoidea</taxon>
        <taxon>Aphelinidae</taxon>
        <taxon>Aphelininae</taxon>
        <taxon>Eretmocerus</taxon>
    </lineage>
</organism>
<keyword evidence="2" id="KW-1185">Reference proteome</keyword>
<name>A0ACC2NH33_9HYME</name>